<proteinExistence type="inferred from homology"/>
<evidence type="ECO:0000256" key="10">
    <source>
        <dbReference type="HAMAP-Rule" id="MF_00123"/>
    </source>
</evidence>
<dbReference type="EC" id="6.1.1.19" evidence="10"/>
<comment type="similarity">
    <text evidence="2 10 11">Belongs to the class-I aminoacyl-tRNA synthetase family.</text>
</comment>
<keyword evidence="8 10" id="KW-0030">Aminoacyl-tRNA synthetase</keyword>
<feature type="domain" description="Arginyl tRNA synthetase N-terminal" evidence="13">
    <location>
        <begin position="3"/>
        <end position="84"/>
    </location>
</feature>
<dbReference type="FunFam" id="1.10.730.10:FF:000008">
    <property type="entry name" value="Arginine--tRNA ligase"/>
    <property type="match status" value="1"/>
</dbReference>
<feature type="domain" description="DALR anticodon binding" evidence="12">
    <location>
        <begin position="431"/>
        <end position="559"/>
    </location>
</feature>
<evidence type="ECO:0000256" key="7">
    <source>
        <dbReference type="ARBA" id="ARBA00022917"/>
    </source>
</evidence>
<evidence type="ECO:0000256" key="4">
    <source>
        <dbReference type="ARBA" id="ARBA00022598"/>
    </source>
</evidence>
<dbReference type="GO" id="GO:0005524">
    <property type="term" value="F:ATP binding"/>
    <property type="evidence" value="ECO:0007669"/>
    <property type="project" value="UniProtKB-UniRule"/>
</dbReference>
<evidence type="ECO:0000259" key="13">
    <source>
        <dbReference type="SMART" id="SM01016"/>
    </source>
</evidence>
<evidence type="ECO:0000256" key="6">
    <source>
        <dbReference type="ARBA" id="ARBA00022840"/>
    </source>
</evidence>
<dbReference type="InterPro" id="IPR001278">
    <property type="entry name" value="Arg-tRNA-ligase"/>
</dbReference>
<feature type="short sequence motif" description="'HIGH' region" evidence="10">
    <location>
        <begin position="121"/>
        <end position="131"/>
    </location>
</feature>
<dbReference type="SUPFAM" id="SSF55190">
    <property type="entry name" value="Arginyl-tRNA synthetase (ArgRS), N-terminal 'additional' domain"/>
    <property type="match status" value="1"/>
</dbReference>
<evidence type="ECO:0000313" key="14">
    <source>
        <dbReference type="EMBL" id="TSC94979.1"/>
    </source>
</evidence>
<keyword evidence="5 10" id="KW-0547">Nucleotide-binding</keyword>
<dbReference type="EMBL" id="VMGN01000002">
    <property type="protein sequence ID" value="TSC94979.1"/>
    <property type="molecule type" value="Genomic_DNA"/>
</dbReference>
<reference evidence="14 15" key="1">
    <citation type="submission" date="2017-07" db="EMBL/GenBank/DDBJ databases">
        <title>Mechanisms for carbon and nitrogen cycling indicate functional differentiation within the Candidate Phyla Radiation.</title>
        <authorList>
            <person name="Danczak R.E."/>
            <person name="Johnston M.D."/>
            <person name="Kenah C."/>
            <person name="Slattery M."/>
            <person name="Wrighton K.C."/>
            <person name="Wilkins M.J."/>
        </authorList>
    </citation>
    <scope>NUCLEOTIDE SEQUENCE [LARGE SCALE GENOMIC DNA]</scope>
    <source>
        <strain evidence="14">Athens1014_28</strain>
    </source>
</reference>
<keyword evidence="6 10" id="KW-0067">ATP-binding</keyword>
<accession>A0A554LQT7</accession>
<dbReference type="Pfam" id="PF05746">
    <property type="entry name" value="DALR_1"/>
    <property type="match status" value="1"/>
</dbReference>
<evidence type="ECO:0000256" key="1">
    <source>
        <dbReference type="ARBA" id="ARBA00004496"/>
    </source>
</evidence>
<dbReference type="Pfam" id="PF00750">
    <property type="entry name" value="tRNA-synt_1d"/>
    <property type="match status" value="1"/>
</dbReference>
<dbReference type="GO" id="GO:0005737">
    <property type="term" value="C:cytoplasm"/>
    <property type="evidence" value="ECO:0007669"/>
    <property type="project" value="UniProtKB-SubCell"/>
</dbReference>
<keyword evidence="7 10" id="KW-0648">Protein biosynthesis</keyword>
<evidence type="ECO:0000256" key="11">
    <source>
        <dbReference type="RuleBase" id="RU363038"/>
    </source>
</evidence>
<dbReference type="Gene3D" id="3.40.50.620">
    <property type="entry name" value="HUPs"/>
    <property type="match status" value="1"/>
</dbReference>
<comment type="subcellular location">
    <subcellularLocation>
        <location evidence="1 10">Cytoplasm</location>
    </subcellularLocation>
</comment>
<evidence type="ECO:0000256" key="2">
    <source>
        <dbReference type="ARBA" id="ARBA00005594"/>
    </source>
</evidence>
<dbReference type="SMART" id="SM01016">
    <property type="entry name" value="Arg_tRNA_synt_N"/>
    <property type="match status" value="1"/>
</dbReference>
<evidence type="ECO:0000259" key="12">
    <source>
        <dbReference type="SMART" id="SM00836"/>
    </source>
</evidence>
<dbReference type="Gene3D" id="1.10.730.10">
    <property type="entry name" value="Isoleucyl-tRNA Synthetase, Domain 1"/>
    <property type="match status" value="1"/>
</dbReference>
<protein>
    <recommendedName>
        <fullName evidence="10">Arginine--tRNA ligase</fullName>
        <ecNumber evidence="10">6.1.1.19</ecNumber>
    </recommendedName>
    <alternativeName>
        <fullName evidence="10">Arginyl-tRNA synthetase</fullName>
        <shortName evidence="10">ArgRS</shortName>
    </alternativeName>
</protein>
<dbReference type="SUPFAM" id="SSF47323">
    <property type="entry name" value="Anticodon-binding domain of a subclass of class I aminoacyl-tRNA synthetases"/>
    <property type="match status" value="1"/>
</dbReference>
<keyword evidence="4 10" id="KW-0436">Ligase</keyword>
<dbReference type="Pfam" id="PF03485">
    <property type="entry name" value="Arg_tRNA_synt_N"/>
    <property type="match status" value="1"/>
</dbReference>
<dbReference type="InterPro" id="IPR009080">
    <property type="entry name" value="tRNAsynth_Ia_anticodon-bd"/>
</dbReference>
<comment type="caution">
    <text evidence="14">The sequence shown here is derived from an EMBL/GenBank/DDBJ whole genome shotgun (WGS) entry which is preliminary data.</text>
</comment>
<sequence length="559" mass="63058">MSINIREKLVEAVKKSGFEIPAEFDLLQPENEKFGDFSTNVAMLISAKENKSAKEIAEKIVKNISAKEIEKVEVAGTGFINFYLSKKHYLSGLSEILSAGVDFGKSNIGKDKKAIVEFISANPTGPLHIGNARGGPIGDVIANVLSWQGFQVEKEFYVNDSGNQINHFGETLLWWYLKKKEGNLPFPENGYSGDFCKNSSEEIQKEQKTEIIKLSDGKLTEFFVRFGLEKTIRKIKEDIELLGINFDRFVYESDFLSSGKSLEIVESLKKGDHTAQREGALWFIADELDPNDRESVLLRSDNDKTPTYFANDIAYHKDKFDRGADLLVDIWGANHHGHITRMKSALSALGFNAEKLKILLYQTVRLKTAGKVSQMGKRLGNFVNISDLILKMKVPVDVFKFMIISQNPNSILDFDLELAKEKSEKNPVYYLQYAYARICSVLRKADINLVSELEKIAEGKGRVEVSEVENLAEKSEINLIKALLEFPEVINKIASDFQIQSLPHFATLVAREFHNFYANCEILTSDKKLMRSRLLLILATRNVLKITLTLMGISAPEKM</sequence>
<dbReference type="GO" id="GO:0006420">
    <property type="term" value="P:arginyl-tRNA aminoacylation"/>
    <property type="evidence" value="ECO:0007669"/>
    <property type="project" value="UniProtKB-UniRule"/>
</dbReference>
<dbReference type="PRINTS" id="PR01038">
    <property type="entry name" value="TRNASYNTHARG"/>
</dbReference>
<evidence type="ECO:0000256" key="9">
    <source>
        <dbReference type="ARBA" id="ARBA00049339"/>
    </source>
</evidence>
<dbReference type="InterPro" id="IPR035684">
    <property type="entry name" value="ArgRS_core"/>
</dbReference>
<dbReference type="PANTHER" id="PTHR11956">
    <property type="entry name" value="ARGINYL-TRNA SYNTHETASE"/>
    <property type="match status" value="1"/>
</dbReference>
<dbReference type="InterPro" id="IPR001412">
    <property type="entry name" value="aa-tRNA-synth_I_CS"/>
</dbReference>
<evidence type="ECO:0000256" key="8">
    <source>
        <dbReference type="ARBA" id="ARBA00023146"/>
    </source>
</evidence>
<dbReference type="SMART" id="SM00836">
    <property type="entry name" value="DALR_1"/>
    <property type="match status" value="1"/>
</dbReference>
<dbReference type="SUPFAM" id="SSF52374">
    <property type="entry name" value="Nucleotidylyl transferase"/>
    <property type="match status" value="1"/>
</dbReference>
<dbReference type="InterPro" id="IPR014729">
    <property type="entry name" value="Rossmann-like_a/b/a_fold"/>
</dbReference>
<dbReference type="GO" id="GO:0004814">
    <property type="term" value="F:arginine-tRNA ligase activity"/>
    <property type="evidence" value="ECO:0007669"/>
    <property type="project" value="UniProtKB-UniRule"/>
</dbReference>
<dbReference type="NCBIfam" id="TIGR00456">
    <property type="entry name" value="argS"/>
    <property type="match status" value="1"/>
</dbReference>
<evidence type="ECO:0000256" key="3">
    <source>
        <dbReference type="ARBA" id="ARBA00022490"/>
    </source>
</evidence>
<evidence type="ECO:0000256" key="5">
    <source>
        <dbReference type="ARBA" id="ARBA00022741"/>
    </source>
</evidence>
<organism evidence="14 15">
    <name type="scientific">Candidatus Berkelbacteria bacterium Athens1014_28</name>
    <dbReference type="NCBI Taxonomy" id="2017145"/>
    <lineage>
        <taxon>Bacteria</taxon>
        <taxon>Candidatus Berkelbacteria</taxon>
    </lineage>
</organism>
<dbReference type="Gene3D" id="3.30.1360.70">
    <property type="entry name" value="Arginyl tRNA synthetase N-terminal domain"/>
    <property type="match status" value="1"/>
</dbReference>
<dbReference type="InterPro" id="IPR036695">
    <property type="entry name" value="Arg-tRNA-synth_N_sf"/>
</dbReference>
<dbReference type="InterPro" id="IPR008909">
    <property type="entry name" value="DALR_anticod-bd"/>
</dbReference>
<name>A0A554LQT7_9BACT</name>
<dbReference type="CDD" id="cd00671">
    <property type="entry name" value="ArgRS_core"/>
    <property type="match status" value="1"/>
</dbReference>
<dbReference type="AlphaFoldDB" id="A0A554LQT7"/>
<dbReference type="PROSITE" id="PS00178">
    <property type="entry name" value="AA_TRNA_LIGASE_I"/>
    <property type="match status" value="1"/>
</dbReference>
<evidence type="ECO:0000313" key="15">
    <source>
        <dbReference type="Proteomes" id="UP000316495"/>
    </source>
</evidence>
<dbReference type="HAMAP" id="MF_00123">
    <property type="entry name" value="Arg_tRNA_synth"/>
    <property type="match status" value="1"/>
</dbReference>
<keyword evidence="3 10" id="KW-0963">Cytoplasm</keyword>
<dbReference type="Proteomes" id="UP000316495">
    <property type="component" value="Unassembled WGS sequence"/>
</dbReference>
<comment type="catalytic activity">
    <reaction evidence="9 10">
        <text>tRNA(Arg) + L-arginine + ATP = L-arginyl-tRNA(Arg) + AMP + diphosphate</text>
        <dbReference type="Rhea" id="RHEA:20301"/>
        <dbReference type="Rhea" id="RHEA-COMP:9658"/>
        <dbReference type="Rhea" id="RHEA-COMP:9673"/>
        <dbReference type="ChEBI" id="CHEBI:30616"/>
        <dbReference type="ChEBI" id="CHEBI:32682"/>
        <dbReference type="ChEBI" id="CHEBI:33019"/>
        <dbReference type="ChEBI" id="CHEBI:78442"/>
        <dbReference type="ChEBI" id="CHEBI:78513"/>
        <dbReference type="ChEBI" id="CHEBI:456215"/>
        <dbReference type="EC" id="6.1.1.19"/>
    </reaction>
</comment>
<comment type="subunit">
    <text evidence="10">Monomer.</text>
</comment>
<gene>
    <name evidence="10" type="primary">argS</name>
    <name evidence="14" type="ORF">Athens101428_50</name>
</gene>
<dbReference type="InterPro" id="IPR005148">
    <property type="entry name" value="Arg-tRNA-synth_N"/>
</dbReference>
<dbReference type="PANTHER" id="PTHR11956:SF5">
    <property type="entry name" value="ARGININE--TRNA LIGASE, CYTOPLASMIC"/>
    <property type="match status" value="1"/>
</dbReference>